<proteinExistence type="predicted"/>
<keyword evidence="3" id="KW-1185">Reference proteome</keyword>
<protein>
    <submittedName>
        <fullName evidence="2">Uncharacterized protein</fullName>
    </submittedName>
</protein>
<dbReference type="RefSeq" id="WP_146889632.1">
    <property type="nucleotide sequence ID" value="NZ_BJYG01000030.1"/>
</dbReference>
<dbReference type="AlphaFoldDB" id="A0A511XM37"/>
<name>A0A511XM37_9PROT</name>
<dbReference type="OrthoDB" id="7280660at2"/>
<gene>
    <name evidence="2" type="ORF">AOE01nite_22280</name>
</gene>
<reference evidence="2 3" key="1">
    <citation type="submission" date="2019-07" db="EMBL/GenBank/DDBJ databases">
        <title>Whole genome shotgun sequence of Acetobacter oeni NBRC 105207.</title>
        <authorList>
            <person name="Hosoyama A."/>
            <person name="Uohara A."/>
            <person name="Ohji S."/>
            <person name="Ichikawa N."/>
        </authorList>
    </citation>
    <scope>NUCLEOTIDE SEQUENCE [LARGE SCALE GENOMIC DNA]</scope>
    <source>
        <strain evidence="2 3">NBRC 105207</strain>
    </source>
</reference>
<organism evidence="2 3">
    <name type="scientific">Acetobacter oeni</name>
    <dbReference type="NCBI Taxonomy" id="304077"/>
    <lineage>
        <taxon>Bacteria</taxon>
        <taxon>Pseudomonadati</taxon>
        <taxon>Pseudomonadota</taxon>
        <taxon>Alphaproteobacteria</taxon>
        <taxon>Acetobacterales</taxon>
        <taxon>Acetobacteraceae</taxon>
        <taxon>Acetobacter</taxon>
    </lineage>
</organism>
<comment type="caution">
    <text evidence="2">The sequence shown here is derived from an EMBL/GenBank/DDBJ whole genome shotgun (WGS) entry which is preliminary data.</text>
</comment>
<feature type="region of interest" description="Disordered" evidence="1">
    <location>
        <begin position="1"/>
        <end position="66"/>
    </location>
</feature>
<feature type="region of interest" description="Disordered" evidence="1">
    <location>
        <begin position="159"/>
        <end position="184"/>
    </location>
</feature>
<sequence>MARRPSPAQGRFDLPVAEPHPDDRPHPSGRSPRSNTSTQPADQPDLFSVSPPRPTPPPAPQRASESVRFTLSPVRIRQFIAAAGSNTIDHWLYYCTDDDAIARTVLENGLTPDPDDPPTLREAGAVTSWLARFDEDSQDDPDGGEPVIFRLRRSIVREAIEPDPDAPQQPGKRHYLLAGDRQDD</sequence>
<evidence type="ECO:0000313" key="2">
    <source>
        <dbReference type="EMBL" id="GEN64004.1"/>
    </source>
</evidence>
<evidence type="ECO:0000313" key="3">
    <source>
        <dbReference type="Proteomes" id="UP000321746"/>
    </source>
</evidence>
<evidence type="ECO:0000256" key="1">
    <source>
        <dbReference type="SAM" id="MobiDB-lite"/>
    </source>
</evidence>
<feature type="compositionally biased region" description="Pro residues" evidence="1">
    <location>
        <begin position="51"/>
        <end position="60"/>
    </location>
</feature>
<dbReference type="EMBL" id="BJYG01000030">
    <property type="protein sequence ID" value="GEN64004.1"/>
    <property type="molecule type" value="Genomic_DNA"/>
</dbReference>
<dbReference type="Proteomes" id="UP000321746">
    <property type="component" value="Unassembled WGS sequence"/>
</dbReference>
<accession>A0A511XM37</accession>
<feature type="compositionally biased region" description="Polar residues" evidence="1">
    <location>
        <begin position="31"/>
        <end position="41"/>
    </location>
</feature>